<protein>
    <submittedName>
        <fullName evidence="3">Uncharacterized protein</fullName>
    </submittedName>
</protein>
<dbReference type="PANTHER" id="PTHR28309:SF1">
    <property type="entry name" value="REQUIRED FOR EXCISION 1-B DOMAIN-CONTAINING PROTEIN"/>
    <property type="match status" value="1"/>
</dbReference>
<evidence type="ECO:0000256" key="1">
    <source>
        <dbReference type="SAM" id="Coils"/>
    </source>
</evidence>
<feature type="coiled-coil region" evidence="1">
    <location>
        <begin position="244"/>
        <end position="271"/>
    </location>
</feature>
<evidence type="ECO:0000256" key="2">
    <source>
        <dbReference type="SAM" id="MobiDB-lite"/>
    </source>
</evidence>
<name>A0A7S4MN96_9STRA</name>
<feature type="region of interest" description="Disordered" evidence="2">
    <location>
        <begin position="55"/>
        <end position="88"/>
    </location>
</feature>
<reference evidence="3" key="1">
    <citation type="submission" date="2021-01" db="EMBL/GenBank/DDBJ databases">
        <authorList>
            <person name="Corre E."/>
            <person name="Pelletier E."/>
            <person name="Niang G."/>
            <person name="Scheremetjew M."/>
            <person name="Finn R."/>
            <person name="Kale V."/>
            <person name="Holt S."/>
            <person name="Cochrane G."/>
            <person name="Meng A."/>
            <person name="Brown T."/>
            <person name="Cohen L."/>
        </authorList>
    </citation>
    <scope>NUCLEOTIDE SEQUENCE</scope>
    <source>
        <strain evidence="3">Isolate 1302-5</strain>
    </source>
</reference>
<sequence>MSRNSAIGIDIRDALSILSSRAVAGGDVGLHEGTEEISDEHKAMGQTIDLLESTEASNSGCGCGSRSRADVGEGIESGESDRASCGATSADALTSIDQQQMKKDLEKRRKEREEEIQTKLKDMPIRSLLNTVFEAQRERTTTYQEYDRGLDTVISTGNITNYPAVCARATASFSVLSDTINNIRKVLAEKHGRKDLAKLISNLQRFEKEKLNATAALHLERIREKDEVTSDGDERIQRLLSDGVVSLRTKLAELINEINEVLEELRYEMAEEDA</sequence>
<dbReference type="PANTHER" id="PTHR28309">
    <property type="entry name" value="REQUIRED FOR EXCISION 1-B DOMAIN-CONTAINING PROTEIN"/>
    <property type="match status" value="1"/>
</dbReference>
<dbReference type="Pfam" id="PF14966">
    <property type="entry name" value="DNA_repr_REX1B"/>
    <property type="match status" value="1"/>
</dbReference>
<accession>A0A7S4MN96</accession>
<evidence type="ECO:0000313" key="3">
    <source>
        <dbReference type="EMBL" id="CAE2233015.1"/>
    </source>
</evidence>
<feature type="coiled-coil region" evidence="1">
    <location>
        <begin position="95"/>
        <end position="122"/>
    </location>
</feature>
<dbReference type="InterPro" id="IPR039491">
    <property type="entry name" value="REX1-B"/>
</dbReference>
<organism evidence="3">
    <name type="scientific">Odontella aurita</name>
    <dbReference type="NCBI Taxonomy" id="265563"/>
    <lineage>
        <taxon>Eukaryota</taxon>
        <taxon>Sar</taxon>
        <taxon>Stramenopiles</taxon>
        <taxon>Ochrophyta</taxon>
        <taxon>Bacillariophyta</taxon>
        <taxon>Mediophyceae</taxon>
        <taxon>Biddulphiophycidae</taxon>
        <taxon>Eupodiscales</taxon>
        <taxon>Odontellaceae</taxon>
        <taxon>Odontella</taxon>
    </lineage>
</organism>
<gene>
    <name evidence="3" type="ORF">OAUR00152_LOCUS12698</name>
</gene>
<proteinExistence type="predicted"/>
<dbReference type="EMBL" id="HBKQ01018725">
    <property type="protein sequence ID" value="CAE2233015.1"/>
    <property type="molecule type" value="Transcribed_RNA"/>
</dbReference>
<dbReference type="AlphaFoldDB" id="A0A7S4MN96"/>
<keyword evidence="1" id="KW-0175">Coiled coil</keyword>